<name>A0A2P2KH87_RHIMU</name>
<organism evidence="1">
    <name type="scientific">Rhizophora mucronata</name>
    <name type="common">Asiatic mangrove</name>
    <dbReference type="NCBI Taxonomy" id="61149"/>
    <lineage>
        <taxon>Eukaryota</taxon>
        <taxon>Viridiplantae</taxon>
        <taxon>Streptophyta</taxon>
        <taxon>Embryophyta</taxon>
        <taxon>Tracheophyta</taxon>
        <taxon>Spermatophyta</taxon>
        <taxon>Magnoliopsida</taxon>
        <taxon>eudicotyledons</taxon>
        <taxon>Gunneridae</taxon>
        <taxon>Pentapetalae</taxon>
        <taxon>rosids</taxon>
        <taxon>fabids</taxon>
        <taxon>Malpighiales</taxon>
        <taxon>Rhizophoraceae</taxon>
        <taxon>Rhizophora</taxon>
    </lineage>
</organism>
<sequence length="64" mass="6915">MAGRKGKKLMVNLKVPLNPYPRATSFSTASSIPLSDIPTCRHFPTPLPVIFQSSSLWPISASSS</sequence>
<evidence type="ECO:0000313" key="1">
    <source>
        <dbReference type="EMBL" id="MBX05095.1"/>
    </source>
</evidence>
<reference evidence="1" key="1">
    <citation type="submission" date="2018-02" db="EMBL/GenBank/DDBJ databases">
        <title>Rhizophora mucronata_Transcriptome.</title>
        <authorList>
            <person name="Meera S.P."/>
            <person name="Sreeshan A."/>
            <person name="Augustine A."/>
        </authorList>
    </citation>
    <scope>NUCLEOTIDE SEQUENCE</scope>
    <source>
        <tissue evidence="1">Leaf</tissue>
    </source>
</reference>
<proteinExistence type="predicted"/>
<dbReference type="EMBL" id="GGEC01024611">
    <property type="protein sequence ID" value="MBX05095.1"/>
    <property type="molecule type" value="Transcribed_RNA"/>
</dbReference>
<protein>
    <submittedName>
        <fullName evidence="1">Uncharacterized protein</fullName>
    </submittedName>
</protein>
<accession>A0A2P2KH87</accession>
<dbReference type="AlphaFoldDB" id="A0A2P2KH87"/>